<dbReference type="SUPFAM" id="SSF49584">
    <property type="entry name" value="Periplasmic chaperone C-domain"/>
    <property type="match status" value="1"/>
</dbReference>
<accession>A0ABS7RVL6</accession>
<keyword evidence="4" id="KW-0574">Periplasm</keyword>
<evidence type="ECO:0000259" key="9">
    <source>
        <dbReference type="Pfam" id="PF00345"/>
    </source>
</evidence>
<name>A0ABS7RVL6_9ENTR</name>
<keyword evidence="5 7" id="KW-0143">Chaperone</keyword>
<evidence type="ECO:0000256" key="2">
    <source>
        <dbReference type="ARBA" id="ARBA00007399"/>
    </source>
</evidence>
<keyword evidence="12" id="KW-1185">Reference proteome</keyword>
<evidence type="ECO:0000256" key="5">
    <source>
        <dbReference type="ARBA" id="ARBA00023186"/>
    </source>
</evidence>
<dbReference type="SUPFAM" id="SSF49354">
    <property type="entry name" value="PapD-like"/>
    <property type="match status" value="1"/>
</dbReference>
<dbReference type="PANTHER" id="PTHR30251:SF9">
    <property type="entry name" value="CHAPERONE PROTEIN CAF1M"/>
    <property type="match status" value="1"/>
</dbReference>
<evidence type="ECO:0000313" key="11">
    <source>
        <dbReference type="EMBL" id="MBZ0057923.1"/>
    </source>
</evidence>
<evidence type="ECO:0000256" key="3">
    <source>
        <dbReference type="ARBA" id="ARBA00022729"/>
    </source>
</evidence>
<dbReference type="PROSITE" id="PS00635">
    <property type="entry name" value="PILI_CHAPERONE"/>
    <property type="match status" value="1"/>
</dbReference>
<dbReference type="InterPro" id="IPR008962">
    <property type="entry name" value="PapD-like_sf"/>
</dbReference>
<comment type="subcellular location">
    <subcellularLocation>
        <location evidence="1 7">Periplasm</location>
    </subcellularLocation>
</comment>
<organism evidence="11 12">
    <name type="scientific">Leclercia barmai</name>
    <dbReference type="NCBI Taxonomy" id="2785629"/>
    <lineage>
        <taxon>Bacteria</taxon>
        <taxon>Pseudomonadati</taxon>
        <taxon>Pseudomonadota</taxon>
        <taxon>Gammaproteobacteria</taxon>
        <taxon>Enterobacterales</taxon>
        <taxon>Enterobacteriaceae</taxon>
        <taxon>Leclercia</taxon>
    </lineage>
</organism>
<feature type="chain" id="PRO_5045762755" evidence="8">
    <location>
        <begin position="23"/>
        <end position="228"/>
    </location>
</feature>
<dbReference type="Gene3D" id="2.60.40.10">
    <property type="entry name" value="Immunoglobulins"/>
    <property type="match status" value="2"/>
</dbReference>
<evidence type="ECO:0000256" key="8">
    <source>
        <dbReference type="SAM" id="SignalP"/>
    </source>
</evidence>
<comment type="caution">
    <text evidence="11">The sequence shown here is derived from an EMBL/GenBank/DDBJ whole genome shotgun (WGS) entry which is preliminary data.</text>
</comment>
<dbReference type="InterPro" id="IPR050643">
    <property type="entry name" value="Periplasmic_pilus_chap"/>
</dbReference>
<protein>
    <submittedName>
        <fullName evidence="11">Fimbria/pilus periplasmic chaperone</fullName>
    </submittedName>
</protein>
<proteinExistence type="inferred from homology"/>
<feature type="domain" description="Pili assembly chaperone C-terminal" evidence="10">
    <location>
        <begin position="162"/>
        <end position="220"/>
    </location>
</feature>
<dbReference type="Pfam" id="PF02753">
    <property type="entry name" value="PapD_C"/>
    <property type="match status" value="1"/>
</dbReference>
<reference evidence="11 12" key="1">
    <citation type="submission" date="2020-11" db="EMBL/GenBank/DDBJ databases">
        <title>Draft Genome of Enterobacter sp. strain EMC7.</title>
        <authorList>
            <person name="Barman P."/>
            <person name="Sinha S."/>
            <person name="Sen S."/>
            <person name="Chakraborty R."/>
        </authorList>
    </citation>
    <scope>NUCLEOTIDE SEQUENCE [LARGE SCALE GENOMIC DNA]</scope>
    <source>
        <strain evidence="11 12">EMC7</strain>
    </source>
</reference>
<dbReference type="RefSeq" id="WP_223074477.1">
    <property type="nucleotide sequence ID" value="NZ_JADMNK010000003.1"/>
</dbReference>
<dbReference type="InterPro" id="IPR016147">
    <property type="entry name" value="Pili_assmbl_chaperone_N"/>
</dbReference>
<sequence length="228" mass="25413">MFKKIISNTALMLVLSTCTAYAGTQIGATRVIYTEGKKEASVNITNKDASPYLIKSWIENSNLSGSHFIVTPPLFRMDGNQKNVIRIFKTNNQLPTDRESLFFLNITSIPASSTEEDRNTLQIAVRTKMKLIYRPKALMYDIPETFSQKIIWTVNGNSITGKNSSPYYLNLAQITLNGKVIPMAEKNYLPPMSSTTYELPQGTSKIGVLEWSVINDHGGKGNTHTAKL</sequence>
<evidence type="ECO:0000256" key="7">
    <source>
        <dbReference type="RuleBase" id="RU003918"/>
    </source>
</evidence>
<evidence type="ECO:0000256" key="1">
    <source>
        <dbReference type="ARBA" id="ARBA00004418"/>
    </source>
</evidence>
<evidence type="ECO:0000256" key="4">
    <source>
        <dbReference type="ARBA" id="ARBA00022764"/>
    </source>
</evidence>
<keyword evidence="6" id="KW-0393">Immunoglobulin domain</keyword>
<dbReference type="InterPro" id="IPR001829">
    <property type="entry name" value="Pili_assmbl_chaperone_bac"/>
</dbReference>
<dbReference type="InterPro" id="IPR036316">
    <property type="entry name" value="Pili_assmbl_chap_C_dom_sf"/>
</dbReference>
<dbReference type="PANTHER" id="PTHR30251">
    <property type="entry name" value="PILUS ASSEMBLY CHAPERONE"/>
    <property type="match status" value="1"/>
</dbReference>
<dbReference type="EMBL" id="JADMNK010000003">
    <property type="protein sequence ID" value="MBZ0057923.1"/>
    <property type="molecule type" value="Genomic_DNA"/>
</dbReference>
<evidence type="ECO:0000256" key="6">
    <source>
        <dbReference type="ARBA" id="ARBA00023319"/>
    </source>
</evidence>
<keyword evidence="3 8" id="KW-0732">Signal</keyword>
<dbReference type="Pfam" id="PF00345">
    <property type="entry name" value="PapD_N"/>
    <property type="match status" value="1"/>
</dbReference>
<evidence type="ECO:0000259" key="10">
    <source>
        <dbReference type="Pfam" id="PF02753"/>
    </source>
</evidence>
<feature type="signal peptide" evidence="8">
    <location>
        <begin position="1"/>
        <end position="22"/>
    </location>
</feature>
<dbReference type="InterPro" id="IPR016148">
    <property type="entry name" value="Pili_assmbl_chaperone_C"/>
</dbReference>
<dbReference type="PRINTS" id="PR00969">
    <property type="entry name" value="CHAPERONPILI"/>
</dbReference>
<dbReference type="InterPro" id="IPR018046">
    <property type="entry name" value="Pili_assmbl_chaperone_CS"/>
</dbReference>
<dbReference type="Proteomes" id="UP000706580">
    <property type="component" value="Unassembled WGS sequence"/>
</dbReference>
<comment type="similarity">
    <text evidence="2 7">Belongs to the periplasmic pilus chaperone family.</text>
</comment>
<feature type="domain" description="Pili assembly chaperone N-terminal" evidence="9">
    <location>
        <begin position="24"/>
        <end position="138"/>
    </location>
</feature>
<dbReference type="InterPro" id="IPR013783">
    <property type="entry name" value="Ig-like_fold"/>
</dbReference>
<gene>
    <name evidence="11" type="ORF">ITX56_08850</name>
</gene>
<evidence type="ECO:0000313" key="12">
    <source>
        <dbReference type="Proteomes" id="UP000706580"/>
    </source>
</evidence>